<dbReference type="InterPro" id="IPR019831">
    <property type="entry name" value="Mn/Fe_SOD_N"/>
</dbReference>
<dbReference type="PANTHER" id="PTHR42769:SF3">
    <property type="entry name" value="SUPEROXIDE DISMUTASE [FE] 2, CHLOROPLASTIC"/>
    <property type="match status" value="1"/>
</dbReference>
<dbReference type="PIRSF" id="PIRSF000349">
    <property type="entry name" value="SODismutase"/>
    <property type="match status" value="1"/>
</dbReference>
<comment type="function">
    <text evidence="6">Destroys radicals which are normally produced within the cells and which are toxic to biological systems.</text>
</comment>
<keyword evidence="2 6" id="KW-0479">Metal-binding</keyword>
<evidence type="ECO:0000256" key="1">
    <source>
        <dbReference type="ARBA" id="ARBA00008714"/>
    </source>
</evidence>
<dbReference type="InterPro" id="IPR019833">
    <property type="entry name" value="Mn/Fe_SOD_BS"/>
</dbReference>
<gene>
    <name evidence="7" type="ORF">CGC59_00685</name>
</gene>
<dbReference type="EC" id="1.15.1.1" evidence="6"/>
<comment type="catalytic activity">
    <reaction evidence="5 6">
        <text>2 superoxide + 2 H(+) = H2O2 + O2</text>
        <dbReference type="Rhea" id="RHEA:20696"/>
        <dbReference type="ChEBI" id="CHEBI:15378"/>
        <dbReference type="ChEBI" id="CHEBI:15379"/>
        <dbReference type="ChEBI" id="CHEBI:16240"/>
        <dbReference type="ChEBI" id="CHEBI:18421"/>
        <dbReference type="EC" id="1.15.1.1"/>
    </reaction>
</comment>
<accession>A0A2A3N1X9</accession>
<dbReference type="GO" id="GO:0046872">
    <property type="term" value="F:metal ion binding"/>
    <property type="evidence" value="ECO:0007669"/>
    <property type="project" value="UniProtKB-KW"/>
</dbReference>
<dbReference type="Gene3D" id="1.10.287.990">
    <property type="entry name" value="Fe,Mn superoxide dismutase (SOD) domain"/>
    <property type="match status" value="1"/>
</dbReference>
<dbReference type="InterPro" id="IPR036314">
    <property type="entry name" value="SOD_C_sf"/>
</dbReference>
<comment type="similarity">
    <text evidence="1 6">Belongs to the iron/manganese superoxide dismutase family.</text>
</comment>
<dbReference type="SUPFAM" id="SSF46609">
    <property type="entry name" value="Fe,Mn superoxide dismutase (SOD), N-terminal domain"/>
    <property type="match status" value="1"/>
</dbReference>
<evidence type="ECO:0000313" key="7">
    <source>
        <dbReference type="EMBL" id="ATA78272.1"/>
    </source>
</evidence>
<dbReference type="PANTHER" id="PTHR42769">
    <property type="entry name" value="SUPEROXIDE DISMUTASE"/>
    <property type="match status" value="1"/>
</dbReference>
<evidence type="ECO:0000256" key="2">
    <source>
        <dbReference type="ARBA" id="ARBA00022723"/>
    </source>
</evidence>
<dbReference type="PRINTS" id="PR01703">
    <property type="entry name" value="MNSODISMTASE"/>
</dbReference>
<dbReference type="EMBL" id="CP022383">
    <property type="protein sequence ID" value="ATA78272.1"/>
    <property type="molecule type" value="Genomic_DNA"/>
</dbReference>
<dbReference type="InterPro" id="IPR001189">
    <property type="entry name" value="Mn/Fe_SOD"/>
</dbReference>
<evidence type="ECO:0000256" key="3">
    <source>
        <dbReference type="ARBA" id="ARBA00023002"/>
    </source>
</evidence>
<dbReference type="Pfam" id="PF02777">
    <property type="entry name" value="Sod_Fe_C"/>
    <property type="match status" value="1"/>
</dbReference>
<organism evidence="7 8">
    <name type="scientific">Capnocytophaga sputigena</name>
    <dbReference type="NCBI Taxonomy" id="1019"/>
    <lineage>
        <taxon>Bacteria</taxon>
        <taxon>Pseudomonadati</taxon>
        <taxon>Bacteroidota</taxon>
        <taxon>Flavobacteriia</taxon>
        <taxon>Flavobacteriales</taxon>
        <taxon>Flavobacteriaceae</taxon>
        <taxon>Capnocytophaga</taxon>
    </lineage>
</organism>
<sequence>MNINHTLPELPYDKNALNSIITEETFDYHYEKHHAAYVNNLAGLVKDTEWAEKDIVDIIRKSYNENQVAIFNNAAQHWNHSFFWNCLSPDGGKNPTGKIAELINRDFGSFKNFKEQFSATAVKLFGAGWAWLAQNQEGKLEILPMKDAFTPLTENKTPILTLDVWEHAYYIDYRNARPKFVEGFWELVNWNFANQNLKYNE</sequence>
<proteinExistence type="inferred from homology"/>
<dbReference type="PROSITE" id="PS00088">
    <property type="entry name" value="SOD_MN"/>
    <property type="match status" value="1"/>
</dbReference>
<dbReference type="AlphaFoldDB" id="A0A2A3N1X9"/>
<evidence type="ECO:0000256" key="6">
    <source>
        <dbReference type="RuleBase" id="RU000414"/>
    </source>
</evidence>
<evidence type="ECO:0000256" key="4">
    <source>
        <dbReference type="ARBA" id="ARBA00023004"/>
    </source>
</evidence>
<dbReference type="InterPro" id="IPR019832">
    <property type="entry name" value="Mn/Fe_SOD_C"/>
</dbReference>
<dbReference type="Pfam" id="PF00081">
    <property type="entry name" value="Sod_Fe_N"/>
    <property type="match status" value="1"/>
</dbReference>
<reference evidence="8" key="1">
    <citation type="submission" date="2017-06" db="EMBL/GenBank/DDBJ databases">
        <title>Capnocytophaga spp. assemblies.</title>
        <authorList>
            <person name="Gulvik C.A."/>
        </authorList>
    </citation>
    <scope>NUCLEOTIDE SEQUENCE [LARGE SCALE GENOMIC DNA]</scope>
    <source>
        <strain evidence="8">H4486</strain>
    </source>
</reference>
<evidence type="ECO:0000313" key="8">
    <source>
        <dbReference type="Proteomes" id="UP000217334"/>
    </source>
</evidence>
<dbReference type="InterPro" id="IPR036324">
    <property type="entry name" value="Mn/Fe_SOD_N_sf"/>
</dbReference>
<evidence type="ECO:0000256" key="5">
    <source>
        <dbReference type="ARBA" id="ARBA00049204"/>
    </source>
</evidence>
<keyword evidence="4" id="KW-0408">Iron</keyword>
<dbReference type="Gene3D" id="3.55.40.20">
    <property type="entry name" value="Iron/manganese superoxide dismutase, C-terminal domain"/>
    <property type="match status" value="1"/>
</dbReference>
<dbReference type="Proteomes" id="UP000217334">
    <property type="component" value="Chromosome"/>
</dbReference>
<dbReference type="GO" id="GO:0005737">
    <property type="term" value="C:cytoplasm"/>
    <property type="evidence" value="ECO:0007669"/>
    <property type="project" value="UniProtKB-ARBA"/>
</dbReference>
<dbReference type="FunFam" id="1.10.287.990:FF:000002">
    <property type="entry name" value="Superoxide dismutase"/>
    <property type="match status" value="1"/>
</dbReference>
<keyword evidence="3 6" id="KW-0560">Oxidoreductase</keyword>
<dbReference type="FunFam" id="3.55.40.20:FF:000001">
    <property type="entry name" value="Superoxide dismutase"/>
    <property type="match status" value="1"/>
</dbReference>
<protein>
    <recommendedName>
        <fullName evidence="6">Superoxide dismutase</fullName>
        <ecNumber evidence="6">1.15.1.1</ecNumber>
    </recommendedName>
</protein>
<dbReference type="GO" id="GO:0004784">
    <property type="term" value="F:superoxide dismutase activity"/>
    <property type="evidence" value="ECO:0007669"/>
    <property type="project" value="UniProtKB-EC"/>
</dbReference>
<dbReference type="SUPFAM" id="SSF54719">
    <property type="entry name" value="Fe,Mn superoxide dismutase (SOD), C-terminal domain"/>
    <property type="match status" value="1"/>
</dbReference>
<dbReference type="RefSeq" id="WP_095900501.1">
    <property type="nucleotide sequence ID" value="NZ_CP022383.1"/>
</dbReference>
<name>A0A2A3N1X9_CAPSP</name>